<dbReference type="Proteomes" id="UP000823775">
    <property type="component" value="Unassembled WGS sequence"/>
</dbReference>
<protein>
    <submittedName>
        <fullName evidence="1">Uncharacterized protein</fullName>
    </submittedName>
</protein>
<name>A0ABS8WXQ9_DATST</name>
<dbReference type="EMBL" id="JACEIK010012278">
    <property type="protein sequence ID" value="MCE3216097.1"/>
    <property type="molecule type" value="Genomic_DNA"/>
</dbReference>
<sequence>NPYSPFFLERATPELPQIFLPPSQLRLTGLLVELNEEEEDRKIRKWAINSCIHRMGIRICVEDGCKDGLCEWEHEKIPKTNIHQ</sequence>
<comment type="caution">
    <text evidence="1">The sequence shown here is derived from an EMBL/GenBank/DDBJ whole genome shotgun (WGS) entry which is preliminary data.</text>
</comment>
<reference evidence="1 2" key="1">
    <citation type="journal article" date="2021" name="BMC Genomics">
        <title>Datura genome reveals duplications of psychoactive alkaloid biosynthetic genes and high mutation rate following tissue culture.</title>
        <authorList>
            <person name="Rajewski A."/>
            <person name="Carter-House D."/>
            <person name="Stajich J."/>
            <person name="Litt A."/>
        </authorList>
    </citation>
    <scope>NUCLEOTIDE SEQUENCE [LARGE SCALE GENOMIC DNA]</scope>
    <source>
        <strain evidence="1">AR-01</strain>
    </source>
</reference>
<proteinExistence type="predicted"/>
<organism evidence="1 2">
    <name type="scientific">Datura stramonium</name>
    <name type="common">Jimsonweed</name>
    <name type="synonym">Common thornapple</name>
    <dbReference type="NCBI Taxonomy" id="4076"/>
    <lineage>
        <taxon>Eukaryota</taxon>
        <taxon>Viridiplantae</taxon>
        <taxon>Streptophyta</taxon>
        <taxon>Embryophyta</taxon>
        <taxon>Tracheophyta</taxon>
        <taxon>Spermatophyta</taxon>
        <taxon>Magnoliopsida</taxon>
        <taxon>eudicotyledons</taxon>
        <taxon>Gunneridae</taxon>
        <taxon>Pentapetalae</taxon>
        <taxon>asterids</taxon>
        <taxon>lamiids</taxon>
        <taxon>Solanales</taxon>
        <taxon>Solanaceae</taxon>
        <taxon>Solanoideae</taxon>
        <taxon>Datureae</taxon>
        <taxon>Datura</taxon>
    </lineage>
</organism>
<accession>A0ABS8WXQ9</accession>
<gene>
    <name evidence="1" type="ORF">HAX54_004864</name>
</gene>
<evidence type="ECO:0000313" key="1">
    <source>
        <dbReference type="EMBL" id="MCE3216097.1"/>
    </source>
</evidence>
<feature type="non-terminal residue" evidence="1">
    <location>
        <position position="1"/>
    </location>
</feature>
<keyword evidence="2" id="KW-1185">Reference proteome</keyword>
<evidence type="ECO:0000313" key="2">
    <source>
        <dbReference type="Proteomes" id="UP000823775"/>
    </source>
</evidence>
<feature type="non-terminal residue" evidence="1">
    <location>
        <position position="84"/>
    </location>
</feature>